<evidence type="ECO:0000256" key="9">
    <source>
        <dbReference type="RuleBase" id="RU361193"/>
    </source>
</evidence>
<dbReference type="Proteomes" id="UP001152747">
    <property type="component" value="Unassembled WGS sequence"/>
</dbReference>
<dbReference type="GO" id="GO:0005975">
    <property type="term" value="P:carbohydrate metabolic process"/>
    <property type="evidence" value="ECO:0007669"/>
    <property type="project" value="InterPro"/>
</dbReference>
<dbReference type="PANTHER" id="PTHR11742">
    <property type="entry name" value="MANNOSYL-OLIGOSACCHARIDE ALPHA-1,2-MANNOSIDASE-RELATED"/>
    <property type="match status" value="1"/>
</dbReference>
<evidence type="ECO:0000256" key="7">
    <source>
        <dbReference type="PIRSR" id="PIRSR601382-2"/>
    </source>
</evidence>
<dbReference type="InterPro" id="IPR050749">
    <property type="entry name" value="Glycosyl_Hydrolase_47"/>
</dbReference>
<keyword evidence="9" id="KW-0326">Glycosidase</keyword>
<keyword evidence="5 8" id="KW-1015">Disulfide bond</keyword>
<feature type="chain" id="PRO_5040152680" description="alpha-1,2-Mannosidase" evidence="10">
    <location>
        <begin position="18"/>
        <end position="478"/>
    </location>
</feature>
<feature type="disulfide bond" evidence="8">
    <location>
        <begin position="316"/>
        <end position="345"/>
    </location>
</feature>
<organism evidence="11 12">
    <name type="scientific">Caenorhabditis angaria</name>
    <dbReference type="NCBI Taxonomy" id="860376"/>
    <lineage>
        <taxon>Eukaryota</taxon>
        <taxon>Metazoa</taxon>
        <taxon>Ecdysozoa</taxon>
        <taxon>Nematoda</taxon>
        <taxon>Chromadorea</taxon>
        <taxon>Rhabditida</taxon>
        <taxon>Rhabditina</taxon>
        <taxon>Rhabditomorpha</taxon>
        <taxon>Rhabditoidea</taxon>
        <taxon>Rhabditidae</taxon>
        <taxon>Peloderinae</taxon>
        <taxon>Caenorhabditis</taxon>
    </lineage>
</organism>
<comment type="pathway">
    <text evidence="2">Protein modification; protein glycosylation.</text>
</comment>
<evidence type="ECO:0000313" key="12">
    <source>
        <dbReference type="Proteomes" id="UP001152747"/>
    </source>
</evidence>
<dbReference type="Pfam" id="PF01532">
    <property type="entry name" value="Glyco_hydro_47"/>
    <property type="match status" value="1"/>
</dbReference>
<feature type="active site" description="Proton donor" evidence="6">
    <location>
        <position position="358"/>
    </location>
</feature>
<evidence type="ECO:0000313" key="11">
    <source>
        <dbReference type="EMBL" id="CAI5448529.1"/>
    </source>
</evidence>
<dbReference type="InterPro" id="IPR036026">
    <property type="entry name" value="Seven-hairpin_glycosidases"/>
</dbReference>
<keyword evidence="7" id="KW-0479">Metal-binding</keyword>
<accession>A0A9P1IQI8</accession>
<comment type="cofactor">
    <cofactor evidence="1 7">
        <name>Ca(2+)</name>
        <dbReference type="ChEBI" id="CHEBI:29108"/>
    </cofactor>
</comment>
<dbReference type="InterPro" id="IPR012341">
    <property type="entry name" value="6hp_glycosidase-like_sf"/>
</dbReference>
<dbReference type="GO" id="GO:0016020">
    <property type="term" value="C:membrane"/>
    <property type="evidence" value="ECO:0007669"/>
    <property type="project" value="InterPro"/>
</dbReference>
<dbReference type="PANTHER" id="PTHR11742:SF100">
    <property type="entry name" value="ALPHA-1,2-MANNOSIDASE"/>
    <property type="match status" value="1"/>
</dbReference>
<feature type="active site" description="Proton donor" evidence="6">
    <location>
        <position position="126"/>
    </location>
</feature>
<feature type="binding site" evidence="7">
    <location>
        <position position="469"/>
    </location>
    <ligand>
        <name>Ca(2+)</name>
        <dbReference type="ChEBI" id="CHEBI:29108"/>
    </ligand>
</feature>
<dbReference type="AlphaFoldDB" id="A0A9P1IQI8"/>
<evidence type="ECO:0000256" key="10">
    <source>
        <dbReference type="SAM" id="SignalP"/>
    </source>
</evidence>
<dbReference type="InterPro" id="IPR001382">
    <property type="entry name" value="Glyco_hydro_47"/>
</dbReference>
<keyword evidence="12" id="KW-1185">Reference proteome</keyword>
<keyword evidence="10" id="KW-0732">Signal</keyword>
<name>A0A9P1IQI8_9PELO</name>
<dbReference type="EMBL" id="CANHGI010000004">
    <property type="protein sequence ID" value="CAI5448529.1"/>
    <property type="molecule type" value="Genomic_DNA"/>
</dbReference>
<protein>
    <recommendedName>
        <fullName evidence="9">alpha-1,2-Mannosidase</fullName>
        <ecNumber evidence="9">3.2.1.-</ecNumber>
    </recommendedName>
</protein>
<dbReference type="SUPFAM" id="SSF48225">
    <property type="entry name" value="Seven-hairpin glycosidases"/>
    <property type="match status" value="1"/>
</dbReference>
<dbReference type="GO" id="GO:0004571">
    <property type="term" value="F:mannosyl-oligosaccharide 1,2-alpha-mannosidase activity"/>
    <property type="evidence" value="ECO:0007669"/>
    <property type="project" value="InterPro"/>
</dbReference>
<gene>
    <name evidence="11" type="ORF">CAMP_LOCUS11166</name>
</gene>
<evidence type="ECO:0000256" key="6">
    <source>
        <dbReference type="PIRSR" id="PIRSR601382-1"/>
    </source>
</evidence>
<evidence type="ECO:0000256" key="4">
    <source>
        <dbReference type="ARBA" id="ARBA00022801"/>
    </source>
</evidence>
<comment type="similarity">
    <text evidence="3 9">Belongs to the glycosyl hydrolase 47 family.</text>
</comment>
<dbReference type="GO" id="GO:0005783">
    <property type="term" value="C:endoplasmic reticulum"/>
    <property type="evidence" value="ECO:0007669"/>
    <property type="project" value="TreeGrafter"/>
</dbReference>
<comment type="caution">
    <text evidence="11">The sequence shown here is derived from an EMBL/GenBank/DDBJ whole genome shotgun (WGS) entry which is preliminary data.</text>
</comment>
<dbReference type="Gene3D" id="1.50.10.10">
    <property type="match status" value="1"/>
</dbReference>
<evidence type="ECO:0000256" key="2">
    <source>
        <dbReference type="ARBA" id="ARBA00004922"/>
    </source>
</evidence>
<reference evidence="11" key="1">
    <citation type="submission" date="2022-11" db="EMBL/GenBank/DDBJ databases">
        <authorList>
            <person name="Kikuchi T."/>
        </authorList>
    </citation>
    <scope>NUCLEOTIDE SEQUENCE</scope>
    <source>
        <strain evidence="11">PS1010</strain>
    </source>
</reference>
<feature type="signal peptide" evidence="10">
    <location>
        <begin position="1"/>
        <end position="17"/>
    </location>
</feature>
<dbReference type="GO" id="GO:0005509">
    <property type="term" value="F:calcium ion binding"/>
    <property type="evidence" value="ECO:0007669"/>
    <property type="project" value="InterPro"/>
</dbReference>
<keyword evidence="7" id="KW-0106">Calcium</keyword>
<feature type="active site" evidence="6">
    <location>
        <position position="255"/>
    </location>
</feature>
<sequence>MLIFSVLFFNLIIGCLFYGLPSESSYNTNIDLNFENITFSSIRKEDQVIQAFIFAWNGYKKYAWGKDELEPLKKNGSNSFGLGLTIVDALDTAIIMGLKKETNKAIDWIKNDLDFDVKNDNVNVFETTIRVLGGLLSSYNLIKHPILLEKAKDLGDRLLSAFIQSTSPIPRSDVNLKTRIASNPSGYSSLAEVSTIQLEFRELSRLTRDMIYEQYAMNVSNYIHRIGCDGLCPYLLDVNDGKFIETTRTLGARADSFYEYLLKQYLQTNVDWFREDWNNYIDLIEKDIYMKIGSDYVLGEIEKDKTFSAKMDHLACFLSGSLALSYQNGINSKHLKMAENIAETCYKMYDTPSGLAAEIYKWKEEKISSDFRDRHSLLRPEAVESFFYLYRVTGNRKYQDWTWKIFQSIQKYARIPEGYSSVKNVYETEYITRIDKMESFFLAETLKYIYLTMAENQTILPLDEWIFNTEAHPFPISK</sequence>
<dbReference type="PRINTS" id="PR00747">
    <property type="entry name" value="GLYHDRLASE47"/>
</dbReference>
<evidence type="ECO:0000256" key="1">
    <source>
        <dbReference type="ARBA" id="ARBA00001913"/>
    </source>
</evidence>
<proteinExistence type="inferred from homology"/>
<feature type="active site" evidence="6">
    <location>
        <position position="381"/>
    </location>
</feature>
<dbReference type="OrthoDB" id="8118055at2759"/>
<evidence type="ECO:0000256" key="5">
    <source>
        <dbReference type="ARBA" id="ARBA00023157"/>
    </source>
</evidence>
<dbReference type="EC" id="3.2.1.-" evidence="9"/>
<evidence type="ECO:0000256" key="8">
    <source>
        <dbReference type="PIRSR" id="PIRSR601382-3"/>
    </source>
</evidence>
<evidence type="ECO:0000256" key="3">
    <source>
        <dbReference type="ARBA" id="ARBA00007658"/>
    </source>
</evidence>
<keyword evidence="4 9" id="KW-0378">Hydrolase</keyword>